<evidence type="ECO:0000313" key="1">
    <source>
        <dbReference type="EMBL" id="KCW65393.1"/>
    </source>
</evidence>
<name>A0A059BH08_EUCGR</name>
<dbReference type="EMBL" id="KK198759">
    <property type="protein sequence ID" value="KCW65393.1"/>
    <property type="molecule type" value="Genomic_DNA"/>
</dbReference>
<reference evidence="1" key="1">
    <citation type="submission" date="2013-07" db="EMBL/GenBank/DDBJ databases">
        <title>The genome of Eucalyptus grandis.</title>
        <authorList>
            <person name="Schmutz J."/>
            <person name="Hayes R."/>
            <person name="Myburg A."/>
            <person name="Tuskan G."/>
            <person name="Grattapaglia D."/>
            <person name="Rokhsar D.S."/>
        </authorList>
    </citation>
    <scope>NUCLEOTIDE SEQUENCE</scope>
    <source>
        <tissue evidence="1">Leaf extractions</tissue>
    </source>
</reference>
<dbReference type="Gramene" id="KCW65393">
    <property type="protein sequence ID" value="KCW65393"/>
    <property type="gene ID" value="EUGRSUZ_G02821"/>
</dbReference>
<organism evidence="1">
    <name type="scientific">Eucalyptus grandis</name>
    <name type="common">Flooded gum</name>
    <dbReference type="NCBI Taxonomy" id="71139"/>
    <lineage>
        <taxon>Eukaryota</taxon>
        <taxon>Viridiplantae</taxon>
        <taxon>Streptophyta</taxon>
        <taxon>Embryophyta</taxon>
        <taxon>Tracheophyta</taxon>
        <taxon>Spermatophyta</taxon>
        <taxon>Magnoliopsida</taxon>
        <taxon>eudicotyledons</taxon>
        <taxon>Gunneridae</taxon>
        <taxon>Pentapetalae</taxon>
        <taxon>rosids</taxon>
        <taxon>malvids</taxon>
        <taxon>Myrtales</taxon>
        <taxon>Myrtaceae</taxon>
        <taxon>Myrtoideae</taxon>
        <taxon>Eucalypteae</taxon>
        <taxon>Eucalyptus</taxon>
    </lineage>
</organism>
<accession>A0A059BH08</accession>
<protein>
    <submittedName>
        <fullName evidence="1">Uncharacterized protein</fullName>
    </submittedName>
</protein>
<gene>
    <name evidence="1" type="ORF">EUGRSUZ_G02821</name>
</gene>
<sequence>MMKKVRTFSDLRTKSCAERKNILGNYMLGSSYAIRGDHRFSDALSAHGIQGARHICTRICPHNCLYDLMQLCRKAMFPMQIIQ</sequence>
<dbReference type="AlphaFoldDB" id="A0A059BH08"/>
<dbReference type="InParanoid" id="A0A059BH08"/>
<proteinExistence type="predicted"/>